<protein>
    <submittedName>
        <fullName evidence="2">Toluene tolerance protein</fullName>
    </submittedName>
</protein>
<feature type="signal peptide" evidence="1">
    <location>
        <begin position="1"/>
        <end position="27"/>
    </location>
</feature>
<dbReference type="Proteomes" id="UP000005289">
    <property type="component" value="Chromosome"/>
</dbReference>
<reference evidence="2 3" key="1">
    <citation type="submission" date="2013-12" db="EMBL/GenBank/DDBJ databases">
        <authorList>
            <consortium name="DOE Joint Genome Institute"/>
            <person name="Muyzer G."/>
            <person name="Huntemann M."/>
            <person name="Han J."/>
            <person name="Chen A."/>
            <person name="Kyrpides N."/>
            <person name="Mavromatis K."/>
            <person name="Markowitz V."/>
            <person name="Palaniappan K."/>
            <person name="Ivanova N."/>
            <person name="Schaumberg A."/>
            <person name="Pati A."/>
            <person name="Liolios K."/>
            <person name="Nordberg H.P."/>
            <person name="Cantor M.N."/>
            <person name="Hua S.X."/>
            <person name="Woyke T."/>
        </authorList>
    </citation>
    <scope>NUCLEOTIDE SEQUENCE [LARGE SCALE GENOMIC DNA]</scope>
    <source>
        <strain evidence="2 3">ARh 1</strain>
    </source>
</reference>
<dbReference type="AlphaFoldDB" id="W0DLI5"/>
<dbReference type="PIRSF" id="PIRSF004649">
    <property type="entry name" value="MlaC"/>
    <property type="match status" value="1"/>
</dbReference>
<gene>
    <name evidence="2" type="ORF">THITH_14605</name>
</gene>
<organism evidence="2 3">
    <name type="scientific">Thioalkalivibrio paradoxus ARh 1</name>
    <dbReference type="NCBI Taxonomy" id="713585"/>
    <lineage>
        <taxon>Bacteria</taxon>
        <taxon>Pseudomonadati</taxon>
        <taxon>Pseudomonadota</taxon>
        <taxon>Gammaproteobacteria</taxon>
        <taxon>Chromatiales</taxon>
        <taxon>Ectothiorhodospiraceae</taxon>
        <taxon>Thioalkalivibrio</taxon>
    </lineage>
</organism>
<evidence type="ECO:0000313" key="3">
    <source>
        <dbReference type="Proteomes" id="UP000005289"/>
    </source>
</evidence>
<dbReference type="HOGENOM" id="CLU_094502_2_0_6"/>
<keyword evidence="3" id="KW-1185">Reference proteome</keyword>
<accession>W0DLI5</accession>
<sequence>MKRPISGILAGMTLLLTLTLAALPAQATTAVELVDGAIERVFDTLRADEARAQAEPEFVLEVIEREIIPLVDIDGMARLILARHWRDATDAQRSRFTEAFRDTLLNAYGVRLAEYLDRRVNVIERRSREDERMAVVATEIVVGSGQPNITVNYRLRPVEGEWRVFDVEAEGLSFVGNFRNHFNTEINRNGLDALIERLEAGDRSLVEETLDNAASGGSASGG</sequence>
<dbReference type="RefSeq" id="WP_006747164.1">
    <property type="nucleotide sequence ID" value="NZ_CP007029.1"/>
</dbReference>
<dbReference type="InterPro" id="IPR008869">
    <property type="entry name" value="MlaC/ttg2D"/>
</dbReference>
<dbReference type="PANTHER" id="PTHR36573:SF1">
    <property type="entry name" value="INTERMEMBRANE PHOSPHOLIPID TRANSPORT SYSTEM BINDING PROTEIN MLAC"/>
    <property type="match status" value="1"/>
</dbReference>
<evidence type="ECO:0000313" key="2">
    <source>
        <dbReference type="EMBL" id="AHE99301.1"/>
    </source>
</evidence>
<dbReference type="Gene3D" id="1.10.10.640">
    <property type="entry name" value="phospholipid-binding protein"/>
    <property type="match status" value="1"/>
</dbReference>
<name>W0DLI5_9GAMM</name>
<dbReference type="STRING" id="713585.THITH_14605"/>
<evidence type="ECO:0000256" key="1">
    <source>
        <dbReference type="SAM" id="SignalP"/>
    </source>
</evidence>
<dbReference type="PANTHER" id="PTHR36573">
    <property type="entry name" value="INTERMEMBRANE PHOSPHOLIPID TRANSPORT SYSTEM BINDING PROTEIN MLAC"/>
    <property type="match status" value="1"/>
</dbReference>
<dbReference type="Gene3D" id="3.10.450.50">
    <property type="match status" value="1"/>
</dbReference>
<dbReference type="KEGG" id="tti:THITH_14605"/>
<keyword evidence="1" id="KW-0732">Signal</keyword>
<proteinExistence type="predicted"/>
<feature type="chain" id="PRO_5004786904" evidence="1">
    <location>
        <begin position="28"/>
        <end position="222"/>
    </location>
</feature>
<dbReference type="EMBL" id="CP007029">
    <property type="protein sequence ID" value="AHE99301.1"/>
    <property type="molecule type" value="Genomic_DNA"/>
</dbReference>
<dbReference type="OrthoDB" id="9787053at2"/>
<dbReference type="Pfam" id="PF05494">
    <property type="entry name" value="MlaC"/>
    <property type="match status" value="1"/>
</dbReference>